<reference evidence="7" key="1">
    <citation type="submission" date="2022-12" db="EMBL/GenBank/DDBJ databases">
        <title>Reference genome sequencing for broad-spectrum identification of bacterial and archaeal isolates by mass spectrometry.</title>
        <authorList>
            <person name="Sekiguchi Y."/>
            <person name="Tourlousse D.M."/>
        </authorList>
    </citation>
    <scope>NUCLEOTIDE SEQUENCE</scope>
    <source>
        <strain evidence="7">10succ1</strain>
    </source>
</reference>
<dbReference type="PANTHER" id="PTHR35330:SF1">
    <property type="entry name" value="SIROHEME BIOSYNTHESIS PROTEIN MET8"/>
    <property type="match status" value="1"/>
</dbReference>
<comment type="pathway">
    <text evidence="1">Porphyrin-containing compound metabolism; siroheme biosynthesis; sirohydrochlorin from precorrin-2: step 1/1.</text>
</comment>
<dbReference type="InterPro" id="IPR006367">
    <property type="entry name" value="Sirohaem_synthase_N"/>
</dbReference>
<keyword evidence="5" id="KW-0627">Porphyrin biosynthesis</keyword>
<comment type="catalytic activity">
    <reaction evidence="6">
        <text>precorrin-2 + NAD(+) = sirohydrochlorin + NADH + 2 H(+)</text>
        <dbReference type="Rhea" id="RHEA:15613"/>
        <dbReference type="ChEBI" id="CHEBI:15378"/>
        <dbReference type="ChEBI" id="CHEBI:57540"/>
        <dbReference type="ChEBI" id="CHEBI:57945"/>
        <dbReference type="ChEBI" id="CHEBI:58351"/>
        <dbReference type="ChEBI" id="CHEBI:58827"/>
        <dbReference type="EC" id="1.3.1.76"/>
    </reaction>
</comment>
<dbReference type="EMBL" id="BSDY01000027">
    <property type="protein sequence ID" value="GLI57866.1"/>
    <property type="molecule type" value="Genomic_DNA"/>
</dbReference>
<dbReference type="Pfam" id="PF13241">
    <property type="entry name" value="NAD_binding_7"/>
    <property type="match status" value="1"/>
</dbReference>
<name>A0A9W6GPT8_9FUSO</name>
<evidence type="ECO:0000256" key="5">
    <source>
        <dbReference type="ARBA" id="ARBA00023244"/>
    </source>
</evidence>
<gene>
    <name evidence="7" type="ORF">PM10SUCC1_33800</name>
</gene>
<dbReference type="NCBIfam" id="TIGR01470">
    <property type="entry name" value="cysG_Nterm"/>
    <property type="match status" value="1"/>
</dbReference>
<evidence type="ECO:0000313" key="7">
    <source>
        <dbReference type="EMBL" id="GLI57866.1"/>
    </source>
</evidence>
<dbReference type="InterPro" id="IPR028161">
    <property type="entry name" value="Met8-like"/>
</dbReference>
<evidence type="ECO:0000256" key="4">
    <source>
        <dbReference type="ARBA" id="ARBA00023027"/>
    </source>
</evidence>
<evidence type="ECO:0000313" key="8">
    <source>
        <dbReference type="Proteomes" id="UP001144471"/>
    </source>
</evidence>
<keyword evidence="8" id="KW-1185">Reference proteome</keyword>
<dbReference type="AlphaFoldDB" id="A0A9W6GPT8"/>
<proteinExistence type="predicted"/>
<accession>A0A9W6GPT8</accession>
<dbReference type="Proteomes" id="UP001144471">
    <property type="component" value="Unassembled WGS sequence"/>
</dbReference>
<sequence>MNENFFPGFIALRNKRCLVVGAGNIAHKKIAKLLNYGAKVKVITREIKKEEIKNLEGVEVVIGDFTEKDLENVFLVVAATDNPDFNEWIYKLCEERNILINNITSKNSMNFRFSAVYEDENIQVAVSAKGYPKKSVVIRNRIAEFLKGIKF</sequence>
<evidence type="ECO:0000256" key="3">
    <source>
        <dbReference type="ARBA" id="ARBA00023002"/>
    </source>
</evidence>
<comment type="caution">
    <text evidence="7">The sequence shown here is derived from an EMBL/GenBank/DDBJ whole genome shotgun (WGS) entry which is preliminary data.</text>
</comment>
<evidence type="ECO:0000256" key="6">
    <source>
        <dbReference type="ARBA" id="ARBA00047561"/>
    </source>
</evidence>
<dbReference type="InterPro" id="IPR036291">
    <property type="entry name" value="NAD(P)-bd_dom_sf"/>
</dbReference>
<evidence type="ECO:0000256" key="1">
    <source>
        <dbReference type="ARBA" id="ARBA00005010"/>
    </source>
</evidence>
<dbReference type="PANTHER" id="PTHR35330">
    <property type="entry name" value="SIROHEME BIOSYNTHESIS PROTEIN MET8"/>
    <property type="match status" value="1"/>
</dbReference>
<keyword evidence="3" id="KW-0560">Oxidoreductase</keyword>
<dbReference type="GO" id="GO:0019354">
    <property type="term" value="P:siroheme biosynthetic process"/>
    <property type="evidence" value="ECO:0007669"/>
    <property type="project" value="InterPro"/>
</dbReference>
<dbReference type="GO" id="GO:0043115">
    <property type="term" value="F:precorrin-2 dehydrogenase activity"/>
    <property type="evidence" value="ECO:0007669"/>
    <property type="project" value="UniProtKB-EC"/>
</dbReference>
<dbReference type="Gene3D" id="3.40.50.720">
    <property type="entry name" value="NAD(P)-binding Rossmann-like Domain"/>
    <property type="match status" value="1"/>
</dbReference>
<evidence type="ECO:0000256" key="2">
    <source>
        <dbReference type="ARBA" id="ARBA00012400"/>
    </source>
</evidence>
<dbReference type="EC" id="1.3.1.76" evidence="2"/>
<dbReference type="SUPFAM" id="SSF51735">
    <property type="entry name" value="NAD(P)-binding Rossmann-fold domains"/>
    <property type="match status" value="1"/>
</dbReference>
<dbReference type="RefSeq" id="WP_281837541.1">
    <property type="nucleotide sequence ID" value="NZ_BSDY01000027.1"/>
</dbReference>
<protein>
    <recommendedName>
        <fullName evidence="2">precorrin-2 dehydrogenase</fullName>
        <ecNumber evidence="2">1.3.1.76</ecNumber>
    </recommendedName>
</protein>
<dbReference type="GO" id="GO:0004325">
    <property type="term" value="F:ferrochelatase activity"/>
    <property type="evidence" value="ECO:0007669"/>
    <property type="project" value="InterPro"/>
</dbReference>
<organism evidence="7 8">
    <name type="scientific">Propionigenium maris DSM 9537</name>
    <dbReference type="NCBI Taxonomy" id="1123000"/>
    <lineage>
        <taxon>Bacteria</taxon>
        <taxon>Fusobacteriati</taxon>
        <taxon>Fusobacteriota</taxon>
        <taxon>Fusobacteriia</taxon>
        <taxon>Fusobacteriales</taxon>
        <taxon>Fusobacteriaceae</taxon>
        <taxon>Propionigenium</taxon>
    </lineage>
</organism>
<keyword evidence="4" id="KW-0520">NAD</keyword>